<gene>
    <name evidence="2" type="ORF">S1361_06330</name>
</gene>
<proteinExistence type="predicted"/>
<keyword evidence="3" id="KW-1185">Reference proteome</keyword>
<evidence type="ECO:0000313" key="3">
    <source>
        <dbReference type="Proteomes" id="UP000663908"/>
    </source>
</evidence>
<protein>
    <submittedName>
        <fullName evidence="2">Uncharacterized protein</fullName>
    </submittedName>
</protein>
<reference evidence="2 3" key="1">
    <citation type="submission" date="2021-03" db="EMBL/GenBank/DDBJ databases">
        <title>Complete genome sequence of Streptomyces cyanogenus S136, producer of anticancer angucycline landomycin A.</title>
        <authorList>
            <person name="Hrab P."/>
            <person name="Ruckert C."/>
            <person name="Busche T."/>
            <person name="Ostash I."/>
            <person name="Kalinowski J."/>
            <person name="Fedorenko V."/>
            <person name="Yushchuk O."/>
            <person name="Ostash B."/>
        </authorList>
    </citation>
    <scope>NUCLEOTIDE SEQUENCE [LARGE SCALE GENOMIC DNA]</scope>
    <source>
        <strain evidence="2 3">S136</strain>
    </source>
</reference>
<dbReference type="RefSeq" id="WP_208030853.1">
    <property type="nucleotide sequence ID" value="NZ_CP071839.1"/>
</dbReference>
<accession>A0ABX7TNF0</accession>
<dbReference type="EMBL" id="CP071839">
    <property type="protein sequence ID" value="QTD96961.1"/>
    <property type="molecule type" value="Genomic_DNA"/>
</dbReference>
<evidence type="ECO:0000313" key="2">
    <source>
        <dbReference type="EMBL" id="QTD96961.1"/>
    </source>
</evidence>
<evidence type="ECO:0000256" key="1">
    <source>
        <dbReference type="SAM" id="MobiDB-lite"/>
    </source>
</evidence>
<feature type="region of interest" description="Disordered" evidence="1">
    <location>
        <begin position="72"/>
        <end position="106"/>
    </location>
</feature>
<dbReference type="Proteomes" id="UP000663908">
    <property type="component" value="Chromosome"/>
</dbReference>
<name>A0ABX7TNF0_STRCY</name>
<sequence>MASLAGTRVSLAGTGTLRGTAVSTVSGNACLVMVGGIQVTARVATTLTVAVGNVLLLARLGSTYYVINVVPPAPTTTPTTPTPVDNTPPVDTGDKPPPPKPTTTTGTLTCVPVATACYRDGSWRSDGDPVNSFDLYQGRYGGSSYGRNTGVAFYGSKPHTLSGATCTKATVKIKRLSAGDYSARSATLRLVSQTTRPGGAPTLNESTSGPSLKIGDSTTFTLPTSWGQALIDGTRGGIGISISSDDPYIHLAGRSSWSAAFTVTISWRRTSS</sequence>
<organism evidence="2 3">
    <name type="scientific">Streptomyces cyanogenus</name>
    <dbReference type="NCBI Taxonomy" id="80860"/>
    <lineage>
        <taxon>Bacteria</taxon>
        <taxon>Bacillati</taxon>
        <taxon>Actinomycetota</taxon>
        <taxon>Actinomycetes</taxon>
        <taxon>Kitasatosporales</taxon>
        <taxon>Streptomycetaceae</taxon>
        <taxon>Streptomyces</taxon>
    </lineage>
</organism>
<feature type="compositionally biased region" description="Low complexity" evidence="1">
    <location>
        <begin position="76"/>
        <end position="91"/>
    </location>
</feature>